<dbReference type="InterPro" id="IPR036249">
    <property type="entry name" value="Thioredoxin-like_sf"/>
</dbReference>
<reference evidence="3" key="1">
    <citation type="submission" date="2016-10" db="EMBL/GenBank/DDBJ databases">
        <authorList>
            <person name="Varghese N."/>
            <person name="Submissions S."/>
        </authorList>
    </citation>
    <scope>NUCLEOTIDE SEQUENCE [LARGE SCALE GENOMIC DNA]</scope>
    <source>
        <strain evidence="3">LMG 26031</strain>
    </source>
</reference>
<feature type="compositionally biased region" description="Gly residues" evidence="1">
    <location>
        <begin position="146"/>
        <end position="159"/>
    </location>
</feature>
<proteinExistence type="predicted"/>
<dbReference type="Proteomes" id="UP000198866">
    <property type="component" value="Unassembled WGS sequence"/>
</dbReference>
<gene>
    <name evidence="2" type="ORF">SAMN05192539_102648</name>
</gene>
<sequence length="177" mass="18417">MAGIPVDSAAFAAFDMQELTAETFDAGLQSAGDELAVVFFWGLDCYNCEVAKKAMLAQPDAIRALGLRWFHSNVYEHRDLGRRFMLHGVPTWFFFHRGKRLGRATGWHGLAQFEAAVAAAREKMRAADVHMAGLGTAGPAAAGAGAAAGSGAIGSGASGSGAADETGKPASDNGRTD</sequence>
<dbReference type="STRING" id="667676.SAMN05192539_102648"/>
<protein>
    <recommendedName>
        <fullName evidence="4">Thioredoxin</fullName>
    </recommendedName>
</protein>
<evidence type="ECO:0008006" key="4">
    <source>
        <dbReference type="Google" id="ProtNLM"/>
    </source>
</evidence>
<accession>A0A1H7D9M7</accession>
<organism evidence="2 3">
    <name type="scientific">Paraburkholderia diazotrophica</name>
    <dbReference type="NCBI Taxonomy" id="667676"/>
    <lineage>
        <taxon>Bacteria</taxon>
        <taxon>Pseudomonadati</taxon>
        <taxon>Pseudomonadota</taxon>
        <taxon>Betaproteobacteria</taxon>
        <taxon>Burkholderiales</taxon>
        <taxon>Burkholderiaceae</taxon>
        <taxon>Paraburkholderia</taxon>
    </lineage>
</organism>
<evidence type="ECO:0000313" key="2">
    <source>
        <dbReference type="EMBL" id="SEJ96282.1"/>
    </source>
</evidence>
<dbReference type="AlphaFoldDB" id="A0A1H7D9M7"/>
<evidence type="ECO:0000256" key="1">
    <source>
        <dbReference type="SAM" id="MobiDB-lite"/>
    </source>
</evidence>
<dbReference type="SUPFAM" id="SSF52833">
    <property type="entry name" value="Thioredoxin-like"/>
    <property type="match status" value="1"/>
</dbReference>
<keyword evidence="3" id="KW-1185">Reference proteome</keyword>
<dbReference type="RefSeq" id="WP_245763401.1">
    <property type="nucleotide sequence ID" value="NZ_FNYE01000026.1"/>
</dbReference>
<dbReference type="CDD" id="cd02947">
    <property type="entry name" value="TRX_family"/>
    <property type="match status" value="1"/>
</dbReference>
<feature type="region of interest" description="Disordered" evidence="1">
    <location>
        <begin position="140"/>
        <end position="177"/>
    </location>
</feature>
<name>A0A1H7D9M7_9BURK</name>
<dbReference type="Gene3D" id="3.40.30.10">
    <property type="entry name" value="Glutaredoxin"/>
    <property type="match status" value="1"/>
</dbReference>
<dbReference type="EMBL" id="FNYE01000026">
    <property type="protein sequence ID" value="SEJ96282.1"/>
    <property type="molecule type" value="Genomic_DNA"/>
</dbReference>
<evidence type="ECO:0000313" key="3">
    <source>
        <dbReference type="Proteomes" id="UP000198866"/>
    </source>
</evidence>